<accession>A0A3B0YMH5</accession>
<sequence length="157" mass="18256">MNQYCVVVTNGSKARFFTLQDAEYPEIQSSPHLVETSTLLHPDHEQARKTRELHHRANLQELEFDNIPETHHPEFDRRFAHTIVKEISRMSIRSNRSPILLISKKRMMGHLREAADTKLKGIETHELAKDLSKLSPRELHNYLAREKLLPARKGPAH</sequence>
<proteinExistence type="predicted"/>
<name>A0A3B0YMH5_9ZZZZ</name>
<protein>
    <recommendedName>
        <fullName evidence="2">Host attachment protein</fullName>
    </recommendedName>
</protein>
<gene>
    <name evidence="1" type="ORF">MNBD_GAMMA12-96</name>
</gene>
<dbReference type="AlphaFoldDB" id="A0A3B0YMH5"/>
<evidence type="ECO:0008006" key="2">
    <source>
        <dbReference type="Google" id="ProtNLM"/>
    </source>
</evidence>
<dbReference type="Pfam" id="PF10116">
    <property type="entry name" value="Host_attach"/>
    <property type="match status" value="1"/>
</dbReference>
<evidence type="ECO:0000313" key="1">
    <source>
        <dbReference type="EMBL" id="VAW82108.1"/>
    </source>
</evidence>
<dbReference type="EMBL" id="UOFL01000236">
    <property type="protein sequence ID" value="VAW82108.1"/>
    <property type="molecule type" value="Genomic_DNA"/>
</dbReference>
<dbReference type="InterPro" id="IPR019291">
    <property type="entry name" value="Host_attachment_protein"/>
</dbReference>
<reference evidence="1" key="1">
    <citation type="submission" date="2018-06" db="EMBL/GenBank/DDBJ databases">
        <authorList>
            <person name="Zhirakovskaya E."/>
        </authorList>
    </citation>
    <scope>NUCLEOTIDE SEQUENCE</scope>
</reference>
<organism evidence="1">
    <name type="scientific">hydrothermal vent metagenome</name>
    <dbReference type="NCBI Taxonomy" id="652676"/>
    <lineage>
        <taxon>unclassified sequences</taxon>
        <taxon>metagenomes</taxon>
        <taxon>ecological metagenomes</taxon>
    </lineage>
</organism>